<dbReference type="Proteomes" id="UP000596276">
    <property type="component" value="Chromosome 2"/>
</dbReference>
<dbReference type="InterPro" id="IPR038071">
    <property type="entry name" value="UROD/MetE-like_sf"/>
</dbReference>
<proteinExistence type="predicted"/>
<protein>
    <submittedName>
        <fullName evidence="1">Uncharacterized protein</fullName>
    </submittedName>
</protein>
<accession>A0A7U2MD27</accession>
<sequence>MPSSTAQPSGVLLMGSIPFTTTEEVLSKVCSALPGRLRSIPDGETNVRNNYIGWQLDCFPKETRNSILGVATAEVPPDHRGTFSLESVKPTQFDAAALESYKTFIKLRDKGAIPQGVRFQVSLPSPLNSIKAHVKADFQPQLEPLYEHRILESLATIIEGIPAEDLRGRLPDALFKAHFAPVLEGIVTRMQGLCKGVPSGIPLGLHLCYGDYRHKHFVDPQDLSLVVQLVNHITKALDRPISWIHMPVPKDRDDSAYFEALSQLDVGGDVELYLGLVHANDTEGTRRRIRTAQSVVRRFGVTTECGMGRTPTDELNSILQISRDLTSLVV</sequence>
<evidence type="ECO:0000313" key="1">
    <source>
        <dbReference type="EMBL" id="QRD81486.1"/>
    </source>
</evidence>
<dbReference type="AlphaFoldDB" id="A0A7U2MD27"/>
<dbReference type="SUPFAM" id="SSF51726">
    <property type="entry name" value="UROD/MetE-like"/>
    <property type="match status" value="1"/>
</dbReference>
<evidence type="ECO:0000313" key="2">
    <source>
        <dbReference type="Proteomes" id="UP000596276"/>
    </source>
</evidence>
<keyword evidence="2" id="KW-1185">Reference proteome</keyword>
<name>A0A7U2MD27_ASPFN</name>
<dbReference type="VEuPathDB" id="FungiDB:AFLA_007534"/>
<dbReference type="Gene3D" id="3.20.20.210">
    <property type="match status" value="1"/>
</dbReference>
<reference evidence="2" key="1">
    <citation type="journal article" date="2021" name="G3 (Bethesda)">
        <title>Chromosome assembled and annotated genome sequence of Aspergillus flavus NRRL 3357.</title>
        <authorList>
            <person name="Skerker J.M."/>
            <person name="Pianalto K.M."/>
            <person name="Mondo S.J."/>
            <person name="Yang K."/>
            <person name="Arkin A.P."/>
            <person name="Keller N.P."/>
            <person name="Grigoriev I.V."/>
            <person name="Louise Glass N.L."/>
        </authorList>
    </citation>
    <scope>NUCLEOTIDE SEQUENCE [LARGE SCALE GENOMIC DNA]</scope>
    <source>
        <strain evidence="2">ATCC 200026 / FGSC A1120 / IAM 13836 / NRRL 3357 / JCM 12722 / SRRC 167</strain>
    </source>
</reference>
<gene>
    <name evidence="1" type="ORF">F9C07_2251804</name>
</gene>
<organism evidence="1 2">
    <name type="scientific">Aspergillus flavus (strain ATCC 200026 / FGSC A1120 / IAM 13836 / NRRL 3357 / JCM 12722 / SRRC 167)</name>
    <dbReference type="NCBI Taxonomy" id="332952"/>
    <lineage>
        <taxon>Eukaryota</taxon>
        <taxon>Fungi</taxon>
        <taxon>Dikarya</taxon>
        <taxon>Ascomycota</taxon>
        <taxon>Pezizomycotina</taxon>
        <taxon>Eurotiomycetes</taxon>
        <taxon>Eurotiomycetidae</taxon>
        <taxon>Eurotiales</taxon>
        <taxon>Aspergillaceae</taxon>
        <taxon>Aspergillus</taxon>
        <taxon>Aspergillus subgen. Circumdati</taxon>
    </lineage>
</organism>
<dbReference type="EMBL" id="CP044622">
    <property type="protein sequence ID" value="QRD81486.1"/>
    <property type="molecule type" value="Genomic_DNA"/>
</dbReference>
<dbReference type="VEuPathDB" id="FungiDB:F9C07_2251804"/>